<proteinExistence type="predicted"/>
<reference evidence="3 4" key="1">
    <citation type="submission" date="2017-11" db="EMBL/GenBank/DDBJ databases">
        <title>Draft genome of Arthrobacter agilis strain UMCV2, a plant growth-promoting rhizobacterium and biocontrol capacity of phytopathogenic fungi.</title>
        <authorList>
            <person name="Martinez-Camara R."/>
            <person name="Santoyo G."/>
            <person name="Moreno-Hagelsieb G."/>
            <person name="Valencia-Cantero E."/>
        </authorList>
    </citation>
    <scope>NUCLEOTIDE SEQUENCE [LARGE SCALE GENOMIC DNA]</scope>
    <source>
        <strain evidence="3 4">UMCV2</strain>
    </source>
</reference>
<gene>
    <name evidence="3" type="ORF">CVO76_11535</name>
</gene>
<dbReference type="EMBL" id="CP024915">
    <property type="protein sequence ID" value="AUZ88201.1"/>
    <property type="molecule type" value="Genomic_DNA"/>
</dbReference>
<name>A0A2L0UG19_9MICC</name>
<feature type="compositionally biased region" description="Basic and acidic residues" evidence="1">
    <location>
        <begin position="524"/>
        <end position="537"/>
    </location>
</feature>
<dbReference type="Proteomes" id="UP000239187">
    <property type="component" value="Chromosome"/>
</dbReference>
<evidence type="ECO:0000313" key="3">
    <source>
        <dbReference type="EMBL" id="AUZ88201.1"/>
    </source>
</evidence>
<evidence type="ECO:0000259" key="2">
    <source>
        <dbReference type="Pfam" id="PF05872"/>
    </source>
</evidence>
<dbReference type="Gene3D" id="3.40.50.300">
    <property type="entry name" value="P-loop containing nucleotide triphosphate hydrolases"/>
    <property type="match status" value="2"/>
</dbReference>
<dbReference type="RefSeq" id="WP_208739351.1">
    <property type="nucleotide sequence ID" value="NZ_CP024915.1"/>
</dbReference>
<keyword evidence="3" id="KW-0067">ATP-binding</keyword>
<protein>
    <submittedName>
        <fullName evidence="3">ATP-binding protein</fullName>
    </submittedName>
</protein>
<dbReference type="InterPro" id="IPR033186">
    <property type="entry name" value="HerA_C"/>
</dbReference>
<accession>A0A2L0UG19</accession>
<dbReference type="Pfam" id="PF05872">
    <property type="entry name" value="HerA_C"/>
    <property type="match status" value="1"/>
</dbReference>
<dbReference type="InterPro" id="IPR051162">
    <property type="entry name" value="T4SS_component"/>
</dbReference>
<evidence type="ECO:0000313" key="4">
    <source>
        <dbReference type="Proteomes" id="UP000239187"/>
    </source>
</evidence>
<feature type="region of interest" description="Disordered" evidence="1">
    <location>
        <begin position="451"/>
        <end position="537"/>
    </location>
</feature>
<dbReference type="PANTHER" id="PTHR30121:SF6">
    <property type="entry name" value="SLR6007 PROTEIN"/>
    <property type="match status" value="1"/>
</dbReference>
<keyword evidence="3" id="KW-0547">Nucleotide-binding</keyword>
<dbReference type="GO" id="GO:0005524">
    <property type="term" value="F:ATP binding"/>
    <property type="evidence" value="ECO:0007669"/>
    <property type="project" value="UniProtKB-KW"/>
</dbReference>
<evidence type="ECO:0000256" key="1">
    <source>
        <dbReference type="SAM" id="MobiDB-lite"/>
    </source>
</evidence>
<dbReference type="AlphaFoldDB" id="A0A2L0UG19"/>
<organism evidence="3 4">
    <name type="scientific">Arthrobacter agilis</name>
    <dbReference type="NCBI Taxonomy" id="37921"/>
    <lineage>
        <taxon>Bacteria</taxon>
        <taxon>Bacillati</taxon>
        <taxon>Actinomycetota</taxon>
        <taxon>Actinomycetes</taxon>
        <taxon>Micrococcales</taxon>
        <taxon>Micrococcaceae</taxon>
        <taxon>Arthrobacter</taxon>
    </lineage>
</organism>
<feature type="compositionally biased region" description="Basic and acidic residues" evidence="1">
    <location>
        <begin position="475"/>
        <end position="489"/>
    </location>
</feature>
<dbReference type="SUPFAM" id="SSF52540">
    <property type="entry name" value="P-loop containing nucleoside triphosphate hydrolases"/>
    <property type="match status" value="1"/>
</dbReference>
<feature type="domain" description="Helicase HerA-like C-terminal" evidence="2">
    <location>
        <begin position="37"/>
        <end position="459"/>
    </location>
</feature>
<feature type="compositionally biased region" description="Gly residues" evidence="1">
    <location>
        <begin position="501"/>
        <end position="510"/>
    </location>
</feature>
<dbReference type="PANTHER" id="PTHR30121">
    <property type="entry name" value="UNCHARACTERIZED PROTEIN YJGR-RELATED"/>
    <property type="match status" value="1"/>
</dbReference>
<dbReference type="InterPro" id="IPR027417">
    <property type="entry name" value="P-loop_NTPase"/>
</dbReference>
<sequence length="569" mass="60216">MVEHDGADQVADITAGYVFEGPTLQLGAALVDGTLHTGAQVRLPLAMMNRHGLIAGATGTGKTVTLQVLAEQLSAHGVPVFLSDIKGDLTGLATPGTASERLAKRTTSVGQDWAPAAFPVEFLSLGRDGNGIPVRATISSFGPLLLSRVMDLNETQESSLQLVFHYADRNGLELYDLADLRAVIGFLTSAEGKEALELLGGLSKATAGVILRELVALEAQGMDAFFGEPEFDTADLLRTAADGRGIITALELVAVQQKPRLFSTFLMWLLADLFAELPEVGDVDKPRLVFFLDEAHLLFTGSSKAFRESIQATVRLIRSKGVGIFFITQTPRDLPGEILGQLANRVQHALRAYTPDDAKALRATVSTFPTSPYDLEEVLTSAGIGEAVVTVLNEHGAPTPVAWTRLRSPASVMGRAPEGTVPAAVASSPLLARYGESVDRHSAFETLAARDAPGGAADGGSGTRADPPAGTGVASRREDRDAEARRIEDEILGTSSPPAGPGTGYGSGGRGEGDGRRSGQGRAQRTDRWAGRAPDRDEMADLALRAAGVIGKELARGLFGTRRRRRPWS</sequence>